<evidence type="ECO:0000313" key="3">
    <source>
        <dbReference type="EnsemblMetazoa" id="G1237.1:cds"/>
    </source>
</evidence>
<protein>
    <recommendedName>
        <fullName evidence="5">Nuclear apoptosis-inducing factor 1</fullName>
    </recommendedName>
</protein>
<evidence type="ECO:0000256" key="1">
    <source>
        <dbReference type="SAM" id="Coils"/>
    </source>
</evidence>
<feature type="coiled-coil region" evidence="1">
    <location>
        <begin position="137"/>
        <end position="164"/>
    </location>
</feature>
<dbReference type="PANTHER" id="PTHR23098:SF23">
    <property type="entry name" value="MYB-RELATED TRANSCRIPTION FACTOR, PARTNER OF PROFILIN-LIKE ISOFORM X2-RELATED"/>
    <property type="match status" value="1"/>
</dbReference>
<sequence>MGGNLRKNSSGHARNVDEIRKKWTTYMSETKKKVAKQRRELKKTGGGPPPADLKPLEESVIGIIGDTPIDGIPGGTDVGGETELGTATPGPSNMSESADVPVVEAALSPRLDHEQESRSSRLSTRVKQPEDTYGANILRFQEELVQIEREKLNVQKELLEIERA</sequence>
<dbReference type="PANTHER" id="PTHR23098">
    <property type="entry name" value="AGAP001331-PA-RELATED"/>
    <property type="match status" value="1"/>
</dbReference>
<reference evidence="3" key="1">
    <citation type="submission" date="2022-08" db="UniProtKB">
        <authorList>
            <consortium name="EnsemblMetazoa"/>
        </authorList>
    </citation>
    <scope>IDENTIFICATION</scope>
    <source>
        <strain evidence="3">05x7-T-G4-1.051#20</strain>
    </source>
</reference>
<feature type="region of interest" description="Disordered" evidence="2">
    <location>
        <begin position="28"/>
        <end position="129"/>
    </location>
</feature>
<name>A0A8W8I3B6_MAGGI</name>
<feature type="compositionally biased region" description="Low complexity" evidence="2">
    <location>
        <begin position="61"/>
        <end position="71"/>
    </location>
</feature>
<dbReference type="GO" id="GO:0005634">
    <property type="term" value="C:nucleus"/>
    <property type="evidence" value="ECO:0007669"/>
    <property type="project" value="TreeGrafter"/>
</dbReference>
<feature type="region of interest" description="Disordered" evidence="2">
    <location>
        <begin position="1"/>
        <end position="20"/>
    </location>
</feature>
<feature type="compositionally biased region" description="Basic and acidic residues" evidence="2">
    <location>
        <begin position="110"/>
        <end position="119"/>
    </location>
</feature>
<evidence type="ECO:0000313" key="4">
    <source>
        <dbReference type="Proteomes" id="UP000005408"/>
    </source>
</evidence>
<keyword evidence="1" id="KW-0175">Coiled coil</keyword>
<feature type="compositionally biased region" description="Polar residues" evidence="2">
    <location>
        <begin position="1"/>
        <end position="12"/>
    </location>
</feature>
<organism evidence="3 4">
    <name type="scientific">Magallana gigas</name>
    <name type="common">Pacific oyster</name>
    <name type="synonym">Crassostrea gigas</name>
    <dbReference type="NCBI Taxonomy" id="29159"/>
    <lineage>
        <taxon>Eukaryota</taxon>
        <taxon>Metazoa</taxon>
        <taxon>Spiralia</taxon>
        <taxon>Lophotrochozoa</taxon>
        <taxon>Mollusca</taxon>
        <taxon>Bivalvia</taxon>
        <taxon>Autobranchia</taxon>
        <taxon>Pteriomorphia</taxon>
        <taxon>Ostreida</taxon>
        <taxon>Ostreoidea</taxon>
        <taxon>Ostreidae</taxon>
        <taxon>Magallana</taxon>
    </lineage>
</organism>
<proteinExistence type="predicted"/>
<accession>A0A8W8I3B6</accession>
<dbReference type="Proteomes" id="UP000005408">
    <property type="component" value="Unassembled WGS sequence"/>
</dbReference>
<evidence type="ECO:0008006" key="5">
    <source>
        <dbReference type="Google" id="ProtNLM"/>
    </source>
</evidence>
<evidence type="ECO:0000256" key="2">
    <source>
        <dbReference type="SAM" id="MobiDB-lite"/>
    </source>
</evidence>
<dbReference type="EnsemblMetazoa" id="G1237.1">
    <property type="protein sequence ID" value="G1237.1:cds"/>
    <property type="gene ID" value="G1237"/>
</dbReference>
<dbReference type="AlphaFoldDB" id="A0A8W8I3B6"/>
<keyword evidence="4" id="KW-1185">Reference proteome</keyword>